<dbReference type="PANTHER" id="PTHR33989">
    <property type="match status" value="1"/>
</dbReference>
<evidence type="ECO:0000313" key="13">
    <source>
        <dbReference type="Proteomes" id="UP000014160"/>
    </source>
</evidence>
<evidence type="ECO:0000313" key="11">
    <source>
        <dbReference type="EMBL" id="EOW77584.1"/>
    </source>
</evidence>
<feature type="transmembrane region" description="Helical" evidence="8">
    <location>
        <begin position="69"/>
        <end position="93"/>
    </location>
</feature>
<keyword evidence="4" id="KW-0762">Sugar transport</keyword>
<dbReference type="EMBL" id="ASWH01000004">
    <property type="protein sequence ID" value="EOW77584.1"/>
    <property type="molecule type" value="Genomic_DNA"/>
</dbReference>
<dbReference type="HOGENOM" id="CLU_029688_2_0_9"/>
<reference evidence="10 12" key="1">
    <citation type="submission" date="2013-02" db="EMBL/GenBank/DDBJ databases">
        <title>The Genome Sequence of Enterococcus gilvus ATCC BAA-350.</title>
        <authorList>
            <consortium name="The Broad Institute Genome Sequencing Platform"/>
            <consortium name="The Broad Institute Genome Sequencing Center for Infectious Disease"/>
            <person name="Earl A.M."/>
            <person name="Gilmore M.S."/>
            <person name="Lebreton F."/>
            <person name="Walker B."/>
            <person name="Young S.K."/>
            <person name="Zeng Q."/>
            <person name="Gargeya S."/>
            <person name="Fitzgerald M."/>
            <person name="Haas B."/>
            <person name="Abouelleil A."/>
            <person name="Alvarado L."/>
            <person name="Arachchi H.M."/>
            <person name="Berlin A.M."/>
            <person name="Chapman S.B."/>
            <person name="Dewar J."/>
            <person name="Goldberg J."/>
            <person name="Griggs A."/>
            <person name="Gujja S."/>
            <person name="Hansen M."/>
            <person name="Howarth C."/>
            <person name="Imamovic A."/>
            <person name="Larimer J."/>
            <person name="McCowan C."/>
            <person name="Murphy C."/>
            <person name="Neiman D."/>
            <person name="Pearson M."/>
            <person name="Priest M."/>
            <person name="Roberts A."/>
            <person name="Saif S."/>
            <person name="Shea T."/>
            <person name="Sisk P."/>
            <person name="Sykes S."/>
            <person name="Wortman J."/>
            <person name="Nusbaum C."/>
            <person name="Birren B."/>
        </authorList>
    </citation>
    <scope>NUCLEOTIDE SEQUENCE [LARGE SCALE GENOMIC DNA]</scope>
    <source>
        <strain evidence="10 12">ATCC BAA-350</strain>
    </source>
</reference>
<evidence type="ECO:0000256" key="7">
    <source>
        <dbReference type="ARBA" id="ARBA00023136"/>
    </source>
</evidence>
<name>R2XD71_9ENTE</name>
<feature type="transmembrane region" description="Helical" evidence="8">
    <location>
        <begin position="105"/>
        <end position="126"/>
    </location>
</feature>
<evidence type="ECO:0000256" key="2">
    <source>
        <dbReference type="ARBA" id="ARBA00022448"/>
    </source>
</evidence>
<dbReference type="eggNOG" id="COG1455">
    <property type="taxonomic scope" value="Bacteria"/>
</dbReference>
<dbReference type="InterPro" id="IPR051088">
    <property type="entry name" value="PTS_Sugar-EIIC/EIIB"/>
</dbReference>
<protein>
    <submittedName>
        <fullName evidence="10">PTS system, lactose/cellobiose family IIC component</fullName>
    </submittedName>
</protein>
<feature type="domain" description="PTS EIIC type-3" evidence="9">
    <location>
        <begin position="1"/>
        <end position="198"/>
    </location>
</feature>
<evidence type="ECO:0000313" key="10">
    <source>
        <dbReference type="EMBL" id="EOI52503.1"/>
    </source>
</evidence>
<dbReference type="GO" id="GO:0008982">
    <property type="term" value="F:protein-N(PI)-phosphohistidine-sugar phosphotransferase activity"/>
    <property type="evidence" value="ECO:0007669"/>
    <property type="project" value="InterPro"/>
</dbReference>
<proteinExistence type="predicted"/>
<dbReference type="GO" id="GO:0009401">
    <property type="term" value="P:phosphoenolpyruvate-dependent sugar phosphotransferase system"/>
    <property type="evidence" value="ECO:0007669"/>
    <property type="project" value="InterPro"/>
</dbReference>
<dbReference type="AlphaFoldDB" id="R2XD71"/>
<comment type="caution">
    <text evidence="10">The sequence shown here is derived from an EMBL/GenBank/DDBJ whole genome shotgun (WGS) entry which is preliminary data.</text>
</comment>
<feature type="transmembrane region" description="Helical" evidence="8">
    <location>
        <begin position="132"/>
        <end position="155"/>
    </location>
</feature>
<reference evidence="11 13" key="2">
    <citation type="submission" date="2013-03" db="EMBL/GenBank/DDBJ databases">
        <title>The Genome Sequence of Enterococcus gilvus ATCC BAA-350 (PacBio/Illumina hybrid assembly).</title>
        <authorList>
            <consortium name="The Broad Institute Genomics Platform"/>
            <consortium name="The Broad Institute Genome Sequencing Center for Infectious Disease"/>
            <person name="Earl A."/>
            <person name="Russ C."/>
            <person name="Gilmore M."/>
            <person name="Surin D."/>
            <person name="Walker B."/>
            <person name="Young S."/>
            <person name="Zeng Q."/>
            <person name="Gargeya S."/>
            <person name="Fitzgerald M."/>
            <person name="Haas B."/>
            <person name="Abouelleil A."/>
            <person name="Allen A.W."/>
            <person name="Alvarado L."/>
            <person name="Arachchi H.M."/>
            <person name="Berlin A.M."/>
            <person name="Chapman S.B."/>
            <person name="Gainer-Dewar J."/>
            <person name="Goldberg J."/>
            <person name="Griggs A."/>
            <person name="Gujja S."/>
            <person name="Hansen M."/>
            <person name="Howarth C."/>
            <person name="Imamovic A."/>
            <person name="Ireland A."/>
            <person name="Larimer J."/>
            <person name="McCowan C."/>
            <person name="Murphy C."/>
            <person name="Pearson M."/>
            <person name="Poon T.W."/>
            <person name="Priest M."/>
            <person name="Roberts A."/>
            <person name="Saif S."/>
            <person name="Shea T."/>
            <person name="Sisk P."/>
            <person name="Sykes S."/>
            <person name="Wortman J."/>
            <person name="Nusbaum C."/>
            <person name="Birren B."/>
        </authorList>
    </citation>
    <scope>NUCLEOTIDE SEQUENCE [LARGE SCALE GENOMIC DNA]</scope>
    <source>
        <strain evidence="11 13">ATCC BAA-350</strain>
    </source>
</reference>
<dbReference type="PROSITE" id="PS51105">
    <property type="entry name" value="PTS_EIIC_TYPE_3"/>
    <property type="match status" value="1"/>
</dbReference>
<dbReference type="EMBL" id="AJDQ01000021">
    <property type="protein sequence ID" value="EOI52503.1"/>
    <property type="molecule type" value="Genomic_DNA"/>
</dbReference>
<evidence type="ECO:0000259" key="9">
    <source>
        <dbReference type="PROSITE" id="PS51105"/>
    </source>
</evidence>
<dbReference type="PANTHER" id="PTHR33989:SF4">
    <property type="entry name" value="PTS SYSTEM N,N'-DIACETYLCHITOBIOSE-SPECIFIC EIIC COMPONENT"/>
    <property type="match status" value="1"/>
</dbReference>
<keyword evidence="2" id="KW-0813">Transport</keyword>
<evidence type="ECO:0000256" key="1">
    <source>
        <dbReference type="ARBA" id="ARBA00004651"/>
    </source>
</evidence>
<accession>R2XD71</accession>
<evidence type="ECO:0000256" key="3">
    <source>
        <dbReference type="ARBA" id="ARBA00022475"/>
    </source>
</evidence>
<evidence type="ECO:0000256" key="4">
    <source>
        <dbReference type="ARBA" id="ARBA00022597"/>
    </source>
</evidence>
<dbReference type="Proteomes" id="UP000014160">
    <property type="component" value="Unassembled WGS sequence"/>
</dbReference>
<feature type="transmembrane region" description="Helical" evidence="8">
    <location>
        <begin position="20"/>
        <end position="49"/>
    </location>
</feature>
<dbReference type="Proteomes" id="UP000013750">
    <property type="component" value="Unassembled WGS sequence"/>
</dbReference>
<comment type="subcellular location">
    <subcellularLocation>
        <location evidence="1">Cell membrane</location>
        <topology evidence="1">Multi-pass membrane protein</topology>
    </subcellularLocation>
</comment>
<dbReference type="GO" id="GO:0005886">
    <property type="term" value="C:plasma membrane"/>
    <property type="evidence" value="ECO:0007669"/>
    <property type="project" value="UniProtKB-SubCell"/>
</dbReference>
<keyword evidence="6 8" id="KW-1133">Transmembrane helix</keyword>
<keyword evidence="13" id="KW-1185">Reference proteome</keyword>
<feature type="transmembrane region" description="Helical" evidence="8">
    <location>
        <begin position="176"/>
        <end position="198"/>
    </location>
</feature>
<dbReference type="PATRIC" id="fig|1158614.3.peg.4058"/>
<dbReference type="InterPro" id="IPR004501">
    <property type="entry name" value="PTS_EIIC_3"/>
</dbReference>
<dbReference type="Pfam" id="PF02378">
    <property type="entry name" value="PTS_EIIC"/>
    <property type="match status" value="1"/>
</dbReference>
<keyword evidence="5 8" id="KW-0812">Transmembrane</keyword>
<keyword evidence="7 8" id="KW-0472">Membrane</keyword>
<evidence type="ECO:0000256" key="6">
    <source>
        <dbReference type="ARBA" id="ARBA00022989"/>
    </source>
</evidence>
<sequence length="219" mass="23550">MIFSLIQTPLQNIGGSFPAILFMALLAQLLWFFGIHGSMVVFSVMSPILGAMDAAQLTAFSSGQPLPNVLGMSFFTIFTFSGTAIALSILMLFAKSKQFKTLGKLGIVPSIFAITEPLIFGTPLILNPIFAIPFILGNVISLVLSYVATIIGIIPQLNGIAAPAGTPIIIQGLIAGGWKIALFQAFLLVIWILLWLPFFKVADAKNFKEENAELTESSK</sequence>
<keyword evidence="3" id="KW-1003">Cell membrane</keyword>
<evidence type="ECO:0000313" key="12">
    <source>
        <dbReference type="Proteomes" id="UP000013750"/>
    </source>
</evidence>
<evidence type="ECO:0000256" key="8">
    <source>
        <dbReference type="SAM" id="Phobius"/>
    </source>
</evidence>
<evidence type="ECO:0000256" key="5">
    <source>
        <dbReference type="ARBA" id="ARBA00022692"/>
    </source>
</evidence>
<dbReference type="InterPro" id="IPR003352">
    <property type="entry name" value="PTS_EIIC"/>
</dbReference>
<organism evidence="10 12">
    <name type="scientific">Enterococcus gilvus ATCC BAA-350</name>
    <dbReference type="NCBI Taxonomy" id="1158614"/>
    <lineage>
        <taxon>Bacteria</taxon>
        <taxon>Bacillati</taxon>
        <taxon>Bacillota</taxon>
        <taxon>Bacilli</taxon>
        <taxon>Lactobacillales</taxon>
        <taxon>Enterococcaceae</taxon>
        <taxon>Enterococcus</taxon>
    </lineage>
</organism>
<gene>
    <name evidence="11" type="ORF">I592_04104</name>
    <name evidence="10" type="ORF">UKC_04071</name>
</gene>